<dbReference type="InterPro" id="IPR046346">
    <property type="entry name" value="Aminoacid_DH-like_N_sf"/>
</dbReference>
<dbReference type="InterPro" id="IPR036291">
    <property type="entry name" value="NAD(P)-bd_dom_sf"/>
</dbReference>
<dbReference type="Proteomes" id="UP000184111">
    <property type="component" value="Unassembled WGS sequence"/>
</dbReference>
<dbReference type="PANTHER" id="PTHR21089">
    <property type="entry name" value="SHIKIMATE DEHYDROGENASE"/>
    <property type="match status" value="1"/>
</dbReference>
<name>A0A1M7LYI4_9ACTN</name>
<dbReference type="Gene3D" id="3.40.50.720">
    <property type="entry name" value="NAD(P)-binding Rossmann-like Domain"/>
    <property type="match status" value="1"/>
</dbReference>
<dbReference type="InterPro" id="IPR022893">
    <property type="entry name" value="Shikimate_DH_fam"/>
</dbReference>
<dbReference type="PANTHER" id="PTHR21089:SF1">
    <property type="entry name" value="BIFUNCTIONAL 3-DEHYDROQUINATE DEHYDRATASE_SHIKIMATE DEHYDROGENASE, CHLOROPLASTIC"/>
    <property type="match status" value="1"/>
</dbReference>
<dbReference type="InterPro" id="IPR013708">
    <property type="entry name" value="Shikimate_DH-bd_N"/>
</dbReference>
<evidence type="ECO:0000256" key="1">
    <source>
        <dbReference type="ARBA" id="ARBA00004871"/>
    </source>
</evidence>
<evidence type="ECO:0000256" key="2">
    <source>
        <dbReference type="ARBA" id="ARBA00023141"/>
    </source>
</evidence>
<accession>A0A1M7LYI4</accession>
<keyword evidence="5" id="KW-1185">Reference proteome</keyword>
<evidence type="ECO:0000259" key="3">
    <source>
        <dbReference type="Pfam" id="PF08501"/>
    </source>
</evidence>
<reference evidence="4 5" key="1">
    <citation type="submission" date="2016-11" db="EMBL/GenBank/DDBJ databases">
        <authorList>
            <person name="Jaros S."/>
            <person name="Januszkiewicz K."/>
            <person name="Wedrychowicz H."/>
        </authorList>
    </citation>
    <scope>NUCLEOTIDE SEQUENCE [LARGE SCALE GENOMIC DNA]</scope>
    <source>
        <strain evidence="4 5">CGMCC 4.2025</strain>
    </source>
</reference>
<dbReference type="Pfam" id="PF08501">
    <property type="entry name" value="Shikimate_dh_N"/>
    <property type="match status" value="1"/>
</dbReference>
<dbReference type="EMBL" id="FRBI01000015">
    <property type="protein sequence ID" value="SHM83395.1"/>
    <property type="molecule type" value="Genomic_DNA"/>
</dbReference>
<proteinExistence type="predicted"/>
<dbReference type="OrthoDB" id="3609723at2"/>
<dbReference type="GO" id="GO:0009073">
    <property type="term" value="P:aromatic amino acid family biosynthetic process"/>
    <property type="evidence" value="ECO:0007669"/>
    <property type="project" value="UniProtKB-KW"/>
</dbReference>
<feature type="domain" description="Shikimate dehydrogenase substrate binding N-terminal" evidence="3">
    <location>
        <begin position="12"/>
        <end position="94"/>
    </location>
</feature>
<dbReference type="STRING" id="310782.SAMN05216499_11512"/>
<organism evidence="4 5">
    <name type="scientific">Actinacidiphila paucisporea</name>
    <dbReference type="NCBI Taxonomy" id="310782"/>
    <lineage>
        <taxon>Bacteria</taxon>
        <taxon>Bacillati</taxon>
        <taxon>Actinomycetota</taxon>
        <taxon>Actinomycetes</taxon>
        <taxon>Kitasatosporales</taxon>
        <taxon>Streptomycetaceae</taxon>
        <taxon>Actinacidiphila</taxon>
    </lineage>
</organism>
<dbReference type="Gene3D" id="3.40.50.10860">
    <property type="entry name" value="Leucine Dehydrogenase, chain A, domain 1"/>
    <property type="match status" value="1"/>
</dbReference>
<evidence type="ECO:0000313" key="5">
    <source>
        <dbReference type="Proteomes" id="UP000184111"/>
    </source>
</evidence>
<dbReference type="GO" id="GO:0004764">
    <property type="term" value="F:shikimate 3-dehydrogenase (NADP+) activity"/>
    <property type="evidence" value="ECO:0007669"/>
    <property type="project" value="InterPro"/>
</dbReference>
<dbReference type="SUPFAM" id="SSF53223">
    <property type="entry name" value="Aminoacid dehydrogenase-like, N-terminal domain"/>
    <property type="match status" value="1"/>
</dbReference>
<dbReference type="AlphaFoldDB" id="A0A1M7LYI4"/>
<dbReference type="GO" id="GO:0009423">
    <property type="term" value="P:chorismate biosynthetic process"/>
    <property type="evidence" value="ECO:0007669"/>
    <property type="project" value="TreeGrafter"/>
</dbReference>
<gene>
    <name evidence="4" type="ORF">SAMN05216499_11512</name>
</gene>
<dbReference type="GO" id="GO:0019632">
    <property type="term" value="P:shikimate metabolic process"/>
    <property type="evidence" value="ECO:0007669"/>
    <property type="project" value="TreeGrafter"/>
</dbReference>
<comment type="pathway">
    <text evidence="1">Metabolic intermediate biosynthesis; chorismate biosynthesis; chorismate from D-erythrose 4-phosphate and phosphoenolpyruvate: step 4/7.</text>
</comment>
<sequence length="277" mass="28361">MPVSGRTRLFAVLGDPVTQVKAPALLNAEFALLGADAVLVPVHAPAARLAEVVGGLKAAGNVDGLLVTVPHKLAVCAYADELSEAAALAGSANALRREPDGRWFADNFDGAGFVRGLAGSGHRVRGLRVFLAGAGGAGLAVAAALLSGGAEHVVVRDPDRARVAALVDRLGARWPGRVTAAPAARADTSVDPVVARGTDLAVNATPLGLRAGDPLPFAPRDLAPGTLVADLVMEPHETPLLRAAAACGLGIHHGIHMLRCQIELYSHFFRLTATPGI</sequence>
<dbReference type="SUPFAM" id="SSF51735">
    <property type="entry name" value="NAD(P)-binding Rossmann-fold domains"/>
    <property type="match status" value="1"/>
</dbReference>
<protein>
    <submittedName>
        <fullName evidence="4">Shikimate dehydrogenase</fullName>
    </submittedName>
</protein>
<keyword evidence="2" id="KW-0028">Amino-acid biosynthesis</keyword>
<dbReference type="RefSeq" id="WP_073500656.1">
    <property type="nucleotide sequence ID" value="NZ_FRBI01000015.1"/>
</dbReference>
<keyword evidence="2" id="KW-0057">Aromatic amino acid biosynthesis</keyword>
<evidence type="ECO:0000313" key="4">
    <source>
        <dbReference type="EMBL" id="SHM83395.1"/>
    </source>
</evidence>